<protein>
    <submittedName>
        <fullName evidence="4">PRC-barrel domain protein</fullName>
    </submittedName>
</protein>
<dbReference type="InterPro" id="IPR011033">
    <property type="entry name" value="PRC_barrel-like_sf"/>
</dbReference>
<dbReference type="EMBL" id="CXPG01000014">
    <property type="protein sequence ID" value="CTQ32448.1"/>
    <property type="molecule type" value="Genomic_DNA"/>
</dbReference>
<name>A0A0M6XNE3_9RHOB</name>
<proteinExistence type="predicted"/>
<accession>A0A0M6XNE3</accession>
<dbReference type="SUPFAM" id="SSF50346">
    <property type="entry name" value="PRC-barrel domain"/>
    <property type="match status" value="1"/>
</dbReference>
<dbReference type="RefSeq" id="WP_055681907.1">
    <property type="nucleotide sequence ID" value="NZ_CXPG01000014.1"/>
</dbReference>
<evidence type="ECO:0000313" key="5">
    <source>
        <dbReference type="Proteomes" id="UP000048908"/>
    </source>
</evidence>
<dbReference type="Gene3D" id="2.30.30.240">
    <property type="entry name" value="PRC-barrel domain"/>
    <property type="match status" value="1"/>
</dbReference>
<sequence length="179" mass="17585">MSLRVSLSASALLLASSLAPAFAQDATTTDPAAPEAAAPEAATAAPEVAPADPAATDAPGAFADMPVADVIGQNVTTNAGDSVGEVESLVSAGGTIMAVLGVGGFLGLGEHKVAVPLTELAPAEGMLLLQALDREALEAMPEYDGMGEELPMDVTVSGEPVPEAVPADPAADPATAPTE</sequence>
<dbReference type="AlphaFoldDB" id="A0A0M6XNE3"/>
<feature type="compositionally biased region" description="Low complexity" evidence="1">
    <location>
        <begin position="159"/>
        <end position="179"/>
    </location>
</feature>
<dbReference type="Proteomes" id="UP000048908">
    <property type="component" value="Unassembled WGS sequence"/>
</dbReference>
<organism evidence="4 5">
    <name type="scientific">Jannaschia rubra</name>
    <dbReference type="NCBI Taxonomy" id="282197"/>
    <lineage>
        <taxon>Bacteria</taxon>
        <taxon>Pseudomonadati</taxon>
        <taxon>Pseudomonadota</taxon>
        <taxon>Alphaproteobacteria</taxon>
        <taxon>Rhodobacterales</taxon>
        <taxon>Roseobacteraceae</taxon>
        <taxon>Jannaschia</taxon>
    </lineage>
</organism>
<feature type="region of interest" description="Disordered" evidence="1">
    <location>
        <begin position="26"/>
        <end position="59"/>
    </location>
</feature>
<feature type="region of interest" description="Disordered" evidence="1">
    <location>
        <begin position="150"/>
        <end position="179"/>
    </location>
</feature>
<gene>
    <name evidence="4" type="ORF">JAN5088_01219</name>
</gene>
<feature type="signal peptide" evidence="2">
    <location>
        <begin position="1"/>
        <end position="23"/>
    </location>
</feature>
<reference evidence="4 5" key="1">
    <citation type="submission" date="2015-07" db="EMBL/GenBank/DDBJ databases">
        <authorList>
            <person name="Noorani M."/>
        </authorList>
    </citation>
    <scope>NUCLEOTIDE SEQUENCE [LARGE SCALE GENOMIC DNA]</scope>
    <source>
        <strain evidence="4 5">CECT 5088</strain>
    </source>
</reference>
<keyword evidence="2" id="KW-0732">Signal</keyword>
<evidence type="ECO:0000313" key="4">
    <source>
        <dbReference type="EMBL" id="CTQ32448.1"/>
    </source>
</evidence>
<evidence type="ECO:0000256" key="1">
    <source>
        <dbReference type="SAM" id="MobiDB-lite"/>
    </source>
</evidence>
<feature type="chain" id="PRO_5005807044" evidence="2">
    <location>
        <begin position="24"/>
        <end position="179"/>
    </location>
</feature>
<evidence type="ECO:0000259" key="3">
    <source>
        <dbReference type="Pfam" id="PF05239"/>
    </source>
</evidence>
<keyword evidence="5" id="KW-1185">Reference proteome</keyword>
<dbReference type="STRING" id="282197.SAMN04488517_101383"/>
<dbReference type="InterPro" id="IPR027275">
    <property type="entry name" value="PRC-brl_dom"/>
</dbReference>
<evidence type="ECO:0000256" key="2">
    <source>
        <dbReference type="SAM" id="SignalP"/>
    </source>
</evidence>
<dbReference type="Pfam" id="PF05239">
    <property type="entry name" value="PRC"/>
    <property type="match status" value="1"/>
</dbReference>
<feature type="domain" description="PRC-barrel" evidence="3">
    <location>
        <begin position="67"/>
        <end position="121"/>
    </location>
</feature>